<keyword evidence="1" id="KW-0808">Transferase</keyword>
<comment type="caution">
    <text evidence="1">The sequence shown here is derived from an EMBL/GenBank/DDBJ whole genome shotgun (WGS) entry which is preliminary data.</text>
</comment>
<gene>
    <name evidence="1" type="ORF">GKD66_07025</name>
</gene>
<accession>A0A7K0HJ35</accession>
<organism evidence="1 2">
    <name type="scientific">Parabacteroides distasonis</name>
    <dbReference type="NCBI Taxonomy" id="823"/>
    <lineage>
        <taxon>Bacteria</taxon>
        <taxon>Pseudomonadati</taxon>
        <taxon>Bacteroidota</taxon>
        <taxon>Bacteroidia</taxon>
        <taxon>Bacteroidales</taxon>
        <taxon>Tannerellaceae</taxon>
        <taxon>Parabacteroides</taxon>
    </lineage>
</organism>
<evidence type="ECO:0000313" key="2">
    <source>
        <dbReference type="Proteomes" id="UP000441358"/>
    </source>
</evidence>
<name>A0A7K0HJ35_PARDI</name>
<dbReference type="Gene3D" id="3.40.630.30">
    <property type="match status" value="1"/>
</dbReference>
<reference evidence="1 2" key="1">
    <citation type="journal article" date="2019" name="Nat. Med.">
        <title>A library of human gut bacterial isolates paired with longitudinal multiomics data enables mechanistic microbiome research.</title>
        <authorList>
            <person name="Poyet M."/>
            <person name="Groussin M."/>
            <person name="Gibbons S.M."/>
            <person name="Avila-Pacheco J."/>
            <person name="Jiang X."/>
            <person name="Kearney S.M."/>
            <person name="Perrotta A.R."/>
            <person name="Berdy B."/>
            <person name="Zhao S."/>
            <person name="Lieberman T.D."/>
            <person name="Swanson P.K."/>
            <person name="Smith M."/>
            <person name="Roesemann S."/>
            <person name="Alexander J.E."/>
            <person name="Rich S.A."/>
            <person name="Livny J."/>
            <person name="Vlamakis H."/>
            <person name="Clish C."/>
            <person name="Bullock K."/>
            <person name="Deik A."/>
            <person name="Scott J."/>
            <person name="Pierce K.A."/>
            <person name="Xavier R.J."/>
            <person name="Alm E.J."/>
        </authorList>
    </citation>
    <scope>NUCLEOTIDE SEQUENCE [LARGE SCALE GENOMIC DNA]</scope>
    <source>
        <strain evidence="1 2">BIOML-A32</strain>
    </source>
</reference>
<dbReference type="GO" id="GO:0016740">
    <property type="term" value="F:transferase activity"/>
    <property type="evidence" value="ECO:0007669"/>
    <property type="project" value="UniProtKB-KW"/>
</dbReference>
<dbReference type="AlphaFoldDB" id="A0A7K0HJ35"/>
<protein>
    <submittedName>
        <fullName evidence="1">N-acetyltransferase</fullName>
    </submittedName>
</protein>
<proteinExistence type="predicted"/>
<dbReference type="EMBL" id="WKMC01000003">
    <property type="protein sequence ID" value="MRZ49980.1"/>
    <property type="molecule type" value="Genomic_DNA"/>
</dbReference>
<evidence type="ECO:0000313" key="1">
    <source>
        <dbReference type="EMBL" id="MRZ49980.1"/>
    </source>
</evidence>
<sequence length="349" mass="40566">MEKVKFQQVNLEDPFFTSLKEDYNGFEDWFQRKSDSDAYIQKKDDGELEAFLYLKIEEGVVEDVSPKLPEGKHLKVGTFKIDAHNTKLGEYFIQMIMRVAVYEQVGDIYVTIFEKHEGLVNLLKRYGFELRGTKGNPENPESVYVKSMTAVSDDLCKCFPFVHTNGKNKYMLSVYPDYHTPLFPDSILNTEQRNRDALIKDVSHTNSIHKIYLCRMDGVEQLVPGDILVIYRTNDGQGPAYYRSVATSICVVEEVKRPSDFKNLNEFIKYTNAYSIFDEKKLRGYYFNHKTVIIKMTYNAPFNHRLNRQELINGVGLSTTQYWGFFQLTDKEFNDIVTRGQIDESIIVD</sequence>
<dbReference type="Proteomes" id="UP000441358">
    <property type="component" value="Unassembled WGS sequence"/>
</dbReference>
<dbReference type="RefSeq" id="WP_117910967.1">
    <property type="nucleotide sequence ID" value="NZ_WKLZ01000005.1"/>
</dbReference>